<dbReference type="SUPFAM" id="SSF56935">
    <property type="entry name" value="Porins"/>
    <property type="match status" value="1"/>
</dbReference>
<evidence type="ECO:0000313" key="16">
    <source>
        <dbReference type="EMBL" id="NII05368.1"/>
    </source>
</evidence>
<comment type="similarity">
    <text evidence="9 11">Belongs to the TonB-dependent receptor family.</text>
</comment>
<reference evidence="16 17" key="1">
    <citation type="submission" date="2020-03" db="EMBL/GenBank/DDBJ databases">
        <authorList>
            <person name="Lai Q."/>
        </authorList>
    </citation>
    <scope>NUCLEOTIDE SEQUENCE [LARGE SCALE GENOMIC DNA]</scope>
    <source>
        <strain evidence="16 17">CCUG 25036</strain>
    </source>
</reference>
<feature type="domain" description="TonB-dependent receptor plug" evidence="15">
    <location>
        <begin position="61"/>
        <end position="173"/>
    </location>
</feature>
<dbReference type="InterPro" id="IPR012910">
    <property type="entry name" value="Plug_dom"/>
</dbReference>
<evidence type="ECO:0000256" key="11">
    <source>
        <dbReference type="RuleBase" id="RU003357"/>
    </source>
</evidence>
<keyword evidence="16" id="KW-0675">Receptor</keyword>
<keyword evidence="2 9" id="KW-0813">Transport</keyword>
<dbReference type="InterPro" id="IPR010916">
    <property type="entry name" value="TonB_box_CS"/>
</dbReference>
<feature type="chain" id="PRO_5031514647" evidence="13">
    <location>
        <begin position="31"/>
        <end position="946"/>
    </location>
</feature>
<dbReference type="InterPro" id="IPR036942">
    <property type="entry name" value="Beta-barrel_TonB_sf"/>
</dbReference>
<evidence type="ECO:0000259" key="15">
    <source>
        <dbReference type="Pfam" id="PF07715"/>
    </source>
</evidence>
<keyword evidence="8 9" id="KW-0998">Cell outer membrane</keyword>
<dbReference type="InterPro" id="IPR039426">
    <property type="entry name" value="TonB-dep_rcpt-like"/>
</dbReference>
<feature type="signal peptide" evidence="13">
    <location>
        <begin position="1"/>
        <end position="30"/>
    </location>
</feature>
<dbReference type="Gene3D" id="2.170.130.10">
    <property type="entry name" value="TonB-dependent receptor, plug domain"/>
    <property type="match status" value="1"/>
</dbReference>
<dbReference type="PROSITE" id="PS00430">
    <property type="entry name" value="TONB_DEPENDENT_REC_1"/>
    <property type="match status" value="1"/>
</dbReference>
<proteinExistence type="inferred from homology"/>
<evidence type="ECO:0000256" key="3">
    <source>
        <dbReference type="ARBA" id="ARBA00022452"/>
    </source>
</evidence>
<comment type="caution">
    <text evidence="16">The sequence shown here is derived from an EMBL/GenBank/DDBJ whole genome shotgun (WGS) entry which is preliminary data.</text>
</comment>
<dbReference type="EMBL" id="JAARLZ010000002">
    <property type="protein sequence ID" value="NII05368.1"/>
    <property type="molecule type" value="Genomic_DNA"/>
</dbReference>
<dbReference type="Pfam" id="PF07715">
    <property type="entry name" value="Plug"/>
    <property type="match status" value="1"/>
</dbReference>
<evidence type="ECO:0000256" key="7">
    <source>
        <dbReference type="ARBA" id="ARBA00023136"/>
    </source>
</evidence>
<dbReference type="Pfam" id="PF00593">
    <property type="entry name" value="TonB_dep_Rec_b-barrel"/>
    <property type="match status" value="1"/>
</dbReference>
<sequence>MNSFNFRSAPKRTALVVALSACLLSTAAFADDNGDKADASKTQNLETVTVTGSRIRSVDIETSQPVFTMDKQAIKATGLTNVNDVLARLPSAGTPDITNQNPLAEGSDVGGNFVSLRNLGAARTLVLVNGRRWSTSINGLTDLSTIPVSIIDRIDVLKDGASSIYGSDAIGGVVNIITKQKFDGAEANVYFGENGKADGKQKNADFTWGHSTANNSLILSATQQQTDPLMSRDRYLTSFQNGPRHQGTGLGLSGVASIINPNNGDKLQLNPGGNAANLADYSVGNPAGYNTQQDTMFRTGTKLRNLFVSDRYNLTDNIILHATGTYSVRDSDSQVAGFPVTTGNTGLDLSGQNGYNPFPGQDVDISRRLIDEPRDSYFKDKMAHLDVGAEGFFTFLNHDWNWDATYTYSDSNVRQTNAGNIFLPRAQAALGPTTMINGQIACANAVDRAAGCTPWNFAAGNAGMTPALWKYIGYDSVSYTHAKTNDFSANVSGGLFDLPGGTVSIATGYEHRKEQGSFTPDANDAAGLTSNNASSPTSGGYIVNEGYVELDVPLLRDLPFAKELGVNVASRYSHYSNFGSTTNSKYSFRYRPFEDLFIRGTYAQGFRAPSIADLYQGSAQSFDTYLDPCDAVFGAASAKPLCAAQGVPANYRQADATGVPITNAAGAPTTQPFTQQGNPNVKPETSITRTAGFVYSPHFVPGLDFTLDYYKIEVNNAITSQGAAGILNYCYIQNLPQFCQFITRDAAGTVTNVIESPANVGKIQTQGYDFGVHYRLPETSIGTFSIASDSTYLKQYDETAGPGAAVRHLAGYVVNQAVATSSVQGEFRVRSNLTLSWEKGAFGASWTMRYFSRLKDTCVDDFECSNPSEINNDSGNAGVINRGSVTFNDAQVHYTAPWKGTFTVGVNNLFNRKGPFYNDVITGGVPPYYPGFDVDRYVYMSYDQKF</sequence>
<evidence type="ECO:0000256" key="8">
    <source>
        <dbReference type="ARBA" id="ARBA00023237"/>
    </source>
</evidence>
<evidence type="ECO:0000256" key="13">
    <source>
        <dbReference type="SAM" id="SignalP"/>
    </source>
</evidence>
<evidence type="ECO:0000259" key="14">
    <source>
        <dbReference type="Pfam" id="PF00593"/>
    </source>
</evidence>
<evidence type="ECO:0000256" key="6">
    <source>
        <dbReference type="ARBA" id="ARBA00023077"/>
    </source>
</evidence>
<dbReference type="Gene3D" id="2.40.170.20">
    <property type="entry name" value="TonB-dependent receptor, beta-barrel domain"/>
    <property type="match status" value="1"/>
</dbReference>
<evidence type="ECO:0000256" key="4">
    <source>
        <dbReference type="ARBA" id="ARBA00022692"/>
    </source>
</evidence>
<feature type="region of interest" description="Disordered" evidence="12">
    <location>
        <begin position="515"/>
        <end position="534"/>
    </location>
</feature>
<comment type="subcellular location">
    <subcellularLocation>
        <location evidence="1 9">Cell outer membrane</location>
        <topology evidence="1 9">Multi-pass membrane protein</topology>
    </subcellularLocation>
</comment>
<gene>
    <name evidence="16" type="ORF">HBF25_03070</name>
</gene>
<dbReference type="Proteomes" id="UP000490980">
    <property type="component" value="Unassembled WGS sequence"/>
</dbReference>
<evidence type="ECO:0000256" key="1">
    <source>
        <dbReference type="ARBA" id="ARBA00004571"/>
    </source>
</evidence>
<dbReference type="PANTHER" id="PTHR47234">
    <property type="match status" value="1"/>
</dbReference>
<dbReference type="PANTHER" id="PTHR47234:SF2">
    <property type="entry name" value="TONB-DEPENDENT RECEPTOR"/>
    <property type="match status" value="1"/>
</dbReference>
<keyword evidence="4 9" id="KW-0812">Transmembrane</keyword>
<evidence type="ECO:0000256" key="2">
    <source>
        <dbReference type="ARBA" id="ARBA00022448"/>
    </source>
</evidence>
<evidence type="ECO:0000313" key="17">
    <source>
        <dbReference type="Proteomes" id="UP000490980"/>
    </source>
</evidence>
<name>A0A7X5U7L0_9GAMM</name>
<dbReference type="RefSeq" id="WP_166946486.1">
    <property type="nucleotide sequence ID" value="NZ_JAARLZ010000002.1"/>
</dbReference>
<evidence type="ECO:0000256" key="12">
    <source>
        <dbReference type="SAM" id="MobiDB-lite"/>
    </source>
</evidence>
<dbReference type="InterPro" id="IPR037066">
    <property type="entry name" value="Plug_dom_sf"/>
</dbReference>
<organism evidence="16 17">
    <name type="scientific">Luteibacter anthropi</name>
    <dbReference type="NCBI Taxonomy" id="564369"/>
    <lineage>
        <taxon>Bacteria</taxon>
        <taxon>Pseudomonadati</taxon>
        <taxon>Pseudomonadota</taxon>
        <taxon>Gammaproteobacteria</taxon>
        <taxon>Lysobacterales</taxon>
        <taxon>Rhodanobacteraceae</taxon>
        <taxon>Luteibacter</taxon>
    </lineage>
</organism>
<keyword evidence="7 9" id="KW-0472">Membrane</keyword>
<dbReference type="PROSITE" id="PS52016">
    <property type="entry name" value="TONB_DEPENDENT_REC_3"/>
    <property type="match status" value="1"/>
</dbReference>
<protein>
    <submittedName>
        <fullName evidence="16">TonB-dependent receptor</fullName>
    </submittedName>
</protein>
<feature type="short sequence motif" description="TonB box" evidence="10">
    <location>
        <begin position="47"/>
        <end position="53"/>
    </location>
</feature>
<feature type="domain" description="TonB-dependent receptor-like beta-barrel" evidence="14">
    <location>
        <begin position="345"/>
        <end position="909"/>
    </location>
</feature>
<dbReference type="InterPro" id="IPR000531">
    <property type="entry name" value="Beta-barrel_TonB"/>
</dbReference>
<evidence type="ECO:0000256" key="10">
    <source>
        <dbReference type="PROSITE-ProRule" id="PRU10143"/>
    </source>
</evidence>
<keyword evidence="17" id="KW-1185">Reference proteome</keyword>
<keyword evidence="6 10" id="KW-0798">TonB box</keyword>
<evidence type="ECO:0000256" key="5">
    <source>
        <dbReference type="ARBA" id="ARBA00022729"/>
    </source>
</evidence>
<dbReference type="AlphaFoldDB" id="A0A7X5U7L0"/>
<accession>A0A7X5U7L0</accession>
<evidence type="ECO:0000256" key="9">
    <source>
        <dbReference type="PROSITE-ProRule" id="PRU01360"/>
    </source>
</evidence>
<keyword evidence="3 9" id="KW-1134">Transmembrane beta strand</keyword>
<keyword evidence="5 13" id="KW-0732">Signal</keyword>
<dbReference type="GO" id="GO:0009279">
    <property type="term" value="C:cell outer membrane"/>
    <property type="evidence" value="ECO:0007669"/>
    <property type="project" value="UniProtKB-SubCell"/>
</dbReference>